<reference evidence="4" key="1">
    <citation type="journal article" date="2022" name="Int. J. Mol. Sci.">
        <title>Draft Genome of Tanacetum Coccineum: Genomic Comparison of Closely Related Tanacetum-Family Plants.</title>
        <authorList>
            <person name="Yamashiro T."/>
            <person name="Shiraishi A."/>
            <person name="Nakayama K."/>
            <person name="Satake H."/>
        </authorList>
    </citation>
    <scope>NUCLEOTIDE SEQUENCE</scope>
</reference>
<dbReference type="InterPro" id="IPR001878">
    <property type="entry name" value="Znf_CCHC"/>
</dbReference>
<proteinExistence type="predicted"/>
<dbReference type="Pfam" id="PF00098">
    <property type="entry name" value="zf-CCHC"/>
    <property type="match status" value="1"/>
</dbReference>
<feature type="compositionally biased region" description="Low complexity" evidence="2">
    <location>
        <begin position="194"/>
        <end position="211"/>
    </location>
</feature>
<sequence length="326" mass="36809">MEFETAQSNTTAKLPILKLENGNSWVSVPQTTTENGVSTTKMLMPTTAEERANKKNDVKARSLLLMALPNEHQLTFNQYTDAKTMFAAIEARFGGNEATKKTQKALLKQQYENFNASSTKSLDSIFNRLQNLVSRLTILVVWMNKAEIETMSIDNLYNNFKIFEQDVKKSVGASTGNQNMAFMTTPSTGSTNDVSTANTVSTGSTNVSTSSPQTSTASISDNVVYAFMVENPNGSNLLHQDLDQIHKDDLEAMDLKWQLSLLSMREKRYFQRTGKKIFLNGNDTVGYDKTKVECFNCYKSGHFARECRLPRNKDRQFRYQDNTRKQ</sequence>
<keyword evidence="1" id="KW-0863">Zinc-finger</keyword>
<keyword evidence="5" id="KW-1185">Reference proteome</keyword>
<accession>A0ABQ5HZA6</accession>
<evidence type="ECO:0000313" key="5">
    <source>
        <dbReference type="Proteomes" id="UP001151760"/>
    </source>
</evidence>
<evidence type="ECO:0000256" key="1">
    <source>
        <dbReference type="PROSITE-ProRule" id="PRU00047"/>
    </source>
</evidence>
<evidence type="ECO:0000313" key="4">
    <source>
        <dbReference type="EMBL" id="GJT92498.1"/>
    </source>
</evidence>
<reference evidence="4" key="2">
    <citation type="submission" date="2022-01" db="EMBL/GenBank/DDBJ databases">
        <authorList>
            <person name="Yamashiro T."/>
            <person name="Shiraishi A."/>
            <person name="Satake H."/>
            <person name="Nakayama K."/>
        </authorList>
    </citation>
    <scope>NUCLEOTIDE SEQUENCE</scope>
</reference>
<evidence type="ECO:0000256" key="2">
    <source>
        <dbReference type="SAM" id="MobiDB-lite"/>
    </source>
</evidence>
<dbReference type="InterPro" id="IPR036875">
    <property type="entry name" value="Znf_CCHC_sf"/>
</dbReference>
<dbReference type="SMART" id="SM00343">
    <property type="entry name" value="ZnF_C2HC"/>
    <property type="match status" value="1"/>
</dbReference>
<evidence type="ECO:0000259" key="3">
    <source>
        <dbReference type="PROSITE" id="PS50158"/>
    </source>
</evidence>
<dbReference type="Proteomes" id="UP001151760">
    <property type="component" value="Unassembled WGS sequence"/>
</dbReference>
<dbReference type="PROSITE" id="PS50158">
    <property type="entry name" value="ZF_CCHC"/>
    <property type="match status" value="1"/>
</dbReference>
<gene>
    <name evidence="4" type="ORF">Tco_1081343</name>
</gene>
<feature type="domain" description="CCHC-type" evidence="3">
    <location>
        <begin position="294"/>
        <end position="308"/>
    </location>
</feature>
<feature type="region of interest" description="Disordered" evidence="2">
    <location>
        <begin position="184"/>
        <end position="214"/>
    </location>
</feature>
<feature type="compositionally biased region" description="Polar residues" evidence="2">
    <location>
        <begin position="184"/>
        <end position="193"/>
    </location>
</feature>
<keyword evidence="1" id="KW-0862">Zinc</keyword>
<name>A0ABQ5HZA6_9ASTR</name>
<keyword evidence="1" id="KW-0479">Metal-binding</keyword>
<dbReference type="SUPFAM" id="SSF57756">
    <property type="entry name" value="Retrovirus zinc finger-like domains"/>
    <property type="match status" value="1"/>
</dbReference>
<comment type="caution">
    <text evidence="4">The sequence shown here is derived from an EMBL/GenBank/DDBJ whole genome shotgun (WGS) entry which is preliminary data.</text>
</comment>
<dbReference type="Gene3D" id="4.10.60.10">
    <property type="entry name" value="Zinc finger, CCHC-type"/>
    <property type="match status" value="1"/>
</dbReference>
<dbReference type="Pfam" id="PF14223">
    <property type="entry name" value="Retrotran_gag_2"/>
    <property type="match status" value="1"/>
</dbReference>
<protein>
    <submittedName>
        <fullName evidence="4">Ribonuclease H-like domain-containing protein</fullName>
    </submittedName>
</protein>
<dbReference type="EMBL" id="BQNB010020115">
    <property type="protein sequence ID" value="GJT92498.1"/>
    <property type="molecule type" value="Genomic_DNA"/>
</dbReference>
<organism evidence="4 5">
    <name type="scientific">Tanacetum coccineum</name>
    <dbReference type="NCBI Taxonomy" id="301880"/>
    <lineage>
        <taxon>Eukaryota</taxon>
        <taxon>Viridiplantae</taxon>
        <taxon>Streptophyta</taxon>
        <taxon>Embryophyta</taxon>
        <taxon>Tracheophyta</taxon>
        <taxon>Spermatophyta</taxon>
        <taxon>Magnoliopsida</taxon>
        <taxon>eudicotyledons</taxon>
        <taxon>Gunneridae</taxon>
        <taxon>Pentapetalae</taxon>
        <taxon>asterids</taxon>
        <taxon>campanulids</taxon>
        <taxon>Asterales</taxon>
        <taxon>Asteraceae</taxon>
        <taxon>Asteroideae</taxon>
        <taxon>Anthemideae</taxon>
        <taxon>Anthemidinae</taxon>
        <taxon>Tanacetum</taxon>
    </lineage>
</organism>